<dbReference type="Proteomes" id="UP000271590">
    <property type="component" value="Unassembled WGS sequence"/>
</dbReference>
<reference evidence="4 5" key="2">
    <citation type="submission" date="2018-12" db="EMBL/GenBank/DDBJ databases">
        <title>The genome sequences of strain 502.</title>
        <authorList>
            <person name="Gao J."/>
            <person name="Sun J."/>
        </authorList>
    </citation>
    <scope>NUCLEOTIDE SEQUENCE [LARGE SCALE GENOMIC DNA]</scope>
    <source>
        <strain evidence="4 5">502</strain>
    </source>
</reference>
<evidence type="ECO:0000313" key="5">
    <source>
        <dbReference type="Proteomes" id="UP000271137"/>
    </source>
</evidence>
<comment type="caution">
    <text evidence="3">The sequence shown here is derived from an EMBL/GenBank/DDBJ whole genome shotgun (WGS) entry which is preliminary data.</text>
</comment>
<sequence>MAAEQPRESAEAEATLQREAQAWVVRLGSHQATQEDAQAFRLWCAQSRAHATAFTQAREVWKAMAPAALHVRRQEQRGADGRMPVAGRRALLGGAVAASVAYLAVSPPLGLWASVTEWGADYRTGTGEQREVAMADGAVLQMNTQTRVNLQPGTGGGEGIELLAGEAEVLTGASAVARVTVSAAGGTVSAMRARFNIRNLDGEVCVTCLSGQVEVARGERQVRLDEGRQLRYGSAGLGTAAPVDTGPVSAWRRRQLVFNEVPLAEVVAEVNRYRHGRLVLTSEALGRSRVQASFSIDRLDDVAFLVRDVYGAELTQLPGGIVLLGLAKA</sequence>
<proteinExistence type="predicted"/>
<dbReference type="RefSeq" id="WP_124959627.1">
    <property type="nucleotide sequence ID" value="NZ_CBFHCE010000068.1"/>
</dbReference>
<feature type="domain" description="FecR protein" evidence="1">
    <location>
        <begin position="121"/>
        <end position="214"/>
    </location>
</feature>
<dbReference type="Gene3D" id="2.60.120.1440">
    <property type="match status" value="1"/>
</dbReference>
<dbReference type="GO" id="GO:0016989">
    <property type="term" value="F:sigma factor antagonist activity"/>
    <property type="evidence" value="ECO:0007669"/>
    <property type="project" value="TreeGrafter"/>
</dbReference>
<dbReference type="Proteomes" id="UP000271137">
    <property type="component" value="Unassembled WGS sequence"/>
</dbReference>
<dbReference type="InterPro" id="IPR032623">
    <property type="entry name" value="FecR_N"/>
</dbReference>
<organism evidence="3 6">
    <name type="scientific">Variovorax beijingensis</name>
    <dbReference type="NCBI Taxonomy" id="2496117"/>
    <lineage>
        <taxon>Bacteria</taxon>
        <taxon>Pseudomonadati</taxon>
        <taxon>Pseudomonadota</taxon>
        <taxon>Betaproteobacteria</taxon>
        <taxon>Burkholderiales</taxon>
        <taxon>Comamonadaceae</taxon>
        <taxon>Variovorax</taxon>
    </lineage>
</organism>
<protein>
    <submittedName>
        <fullName evidence="3">DUF4880 domain-containing protein</fullName>
    </submittedName>
</protein>
<dbReference type="PIRSF" id="PIRSF018266">
    <property type="entry name" value="FecR"/>
    <property type="match status" value="1"/>
</dbReference>
<dbReference type="EMBL" id="RXFQ01000008">
    <property type="protein sequence ID" value="RSZ35572.1"/>
    <property type="molecule type" value="Genomic_DNA"/>
</dbReference>
<dbReference type="Pfam" id="PF04773">
    <property type="entry name" value="FecR"/>
    <property type="match status" value="1"/>
</dbReference>
<dbReference type="PANTHER" id="PTHR30273">
    <property type="entry name" value="PERIPLASMIC SIGNAL SENSOR AND SIGMA FACTOR ACTIVATOR FECR-RELATED"/>
    <property type="match status" value="1"/>
</dbReference>
<evidence type="ECO:0000313" key="6">
    <source>
        <dbReference type="Proteomes" id="UP000271590"/>
    </source>
</evidence>
<dbReference type="InterPro" id="IPR012373">
    <property type="entry name" value="Ferrdict_sens_TM"/>
</dbReference>
<evidence type="ECO:0000313" key="3">
    <source>
        <dbReference type="EMBL" id="RRH87282.1"/>
    </source>
</evidence>
<keyword evidence="5" id="KW-1185">Reference proteome</keyword>
<dbReference type="Pfam" id="PF16220">
    <property type="entry name" value="DUF4880"/>
    <property type="match status" value="1"/>
</dbReference>
<dbReference type="Gene3D" id="3.55.50.30">
    <property type="match status" value="1"/>
</dbReference>
<reference evidence="3 6" key="1">
    <citation type="submission" date="2018-11" db="EMBL/GenBank/DDBJ databases">
        <title>The genome of Variovorax sp T529.</title>
        <authorList>
            <person name="Gao J."/>
        </authorList>
    </citation>
    <scope>NUCLEOTIDE SEQUENCE [LARGE SCALE GENOMIC DNA]</scope>
    <source>
        <strain evidence="3 6">T529</strain>
    </source>
</reference>
<dbReference type="PANTHER" id="PTHR30273:SF2">
    <property type="entry name" value="PROTEIN FECR"/>
    <property type="match status" value="1"/>
</dbReference>
<feature type="domain" description="FecR N-terminal" evidence="2">
    <location>
        <begin position="18"/>
        <end position="59"/>
    </location>
</feature>
<gene>
    <name evidence="3" type="ORF">EH244_17440</name>
    <name evidence="4" type="ORF">EJO66_16395</name>
</gene>
<name>A0A3P3ENA8_9BURK</name>
<dbReference type="AlphaFoldDB" id="A0A3P3ENA8"/>
<evidence type="ECO:0000313" key="4">
    <source>
        <dbReference type="EMBL" id="RSZ35572.1"/>
    </source>
</evidence>
<dbReference type="EMBL" id="RQXU01000009">
    <property type="protein sequence ID" value="RRH87282.1"/>
    <property type="molecule type" value="Genomic_DNA"/>
</dbReference>
<accession>A0A3P3ENA8</accession>
<evidence type="ECO:0000259" key="1">
    <source>
        <dbReference type="Pfam" id="PF04773"/>
    </source>
</evidence>
<evidence type="ECO:0000259" key="2">
    <source>
        <dbReference type="Pfam" id="PF16220"/>
    </source>
</evidence>
<dbReference type="InterPro" id="IPR006860">
    <property type="entry name" value="FecR"/>
</dbReference>